<dbReference type="Gene3D" id="3.30.420.40">
    <property type="match status" value="1"/>
</dbReference>
<keyword evidence="5" id="KW-1185">Reference proteome</keyword>
<evidence type="ECO:0000313" key="5">
    <source>
        <dbReference type="Proteomes" id="UP000675379"/>
    </source>
</evidence>
<dbReference type="InterPro" id="IPR048950">
    <property type="entry name" value="Ppx_GppA_C"/>
</dbReference>
<accession>A0A941HR51</accession>
<reference evidence="4" key="1">
    <citation type="submission" date="2021-04" db="EMBL/GenBank/DDBJ databases">
        <title>Proteiniclasticum sedimins sp. nov., an obligate anaerobic bacterium isolated from anaerobic sludge.</title>
        <authorList>
            <person name="Liu J."/>
        </authorList>
    </citation>
    <scope>NUCLEOTIDE SEQUENCE</scope>
    <source>
        <strain evidence="4">BAD-10</strain>
    </source>
</reference>
<dbReference type="SUPFAM" id="SSF109604">
    <property type="entry name" value="HD-domain/PDEase-like"/>
    <property type="match status" value="1"/>
</dbReference>
<name>A0A941HR51_9CLOT</name>
<sequence length="507" mass="58361">MENLALIYVGGNTTRFALWQINDDRSYRLLESYKETLKLGRDTMEEYLIPEPKIDRLVNIIRNFREFAESLNADKIFVILSEFFARIDNKEQIRLRLQAEAGVEAIELTSEEELSLDYLAIINAMRIRNSLIVDIAGGSTQLAWVKDGQLMESYLLPMGTLTLTAKFHLEEIVSQEAHLALDALLSSEIDKIPWLHNLLFEDLIFVGGSARAISKIDRKKRRYPISIIHEYPMQDLDIKAMYTNFMTKSLKQRYTIDGLDKDRADILPGALAIVYALLKKTGIQQIRISGAGIREGFLFSYLTRTYGEMPDMLDRSIDNILSRHNVDKEKAERRYQLTKAIYEGLKGVHRPWENLDEILKVSAKLRDVGLSVRFYNHNRHNFYIVSNSELNGLDHREVIMAALTASFDQGFSKETPLLAFGQIINRMDLAMVYDLGICVSMAENLLKSDKKTVVFDHAEVTPECVKLVFKSDDPLRFELHEVMKLNETFCYLYSRPLDVEILPLQRN</sequence>
<dbReference type="InterPro" id="IPR050273">
    <property type="entry name" value="GppA/Ppx_hydrolase"/>
</dbReference>
<protein>
    <recommendedName>
        <fullName evidence="6">Exopolyphosphatase</fullName>
    </recommendedName>
</protein>
<feature type="domain" description="Ppx/GppA phosphatase N-terminal" evidence="2">
    <location>
        <begin position="27"/>
        <end position="303"/>
    </location>
</feature>
<organism evidence="4 5">
    <name type="scientific">Proteiniclasticum sediminis</name>
    <dbReference type="NCBI Taxonomy" id="2804028"/>
    <lineage>
        <taxon>Bacteria</taxon>
        <taxon>Bacillati</taxon>
        <taxon>Bacillota</taxon>
        <taxon>Clostridia</taxon>
        <taxon>Eubacteriales</taxon>
        <taxon>Clostridiaceae</taxon>
        <taxon>Proteiniclasticum</taxon>
    </lineage>
</organism>
<comment type="caution">
    <text evidence="4">The sequence shown here is derived from an EMBL/GenBank/DDBJ whole genome shotgun (WGS) entry which is preliminary data.</text>
</comment>
<dbReference type="InterPro" id="IPR043129">
    <property type="entry name" value="ATPase_NBD"/>
</dbReference>
<evidence type="ECO:0000259" key="3">
    <source>
        <dbReference type="Pfam" id="PF21447"/>
    </source>
</evidence>
<dbReference type="PANTHER" id="PTHR30005">
    <property type="entry name" value="EXOPOLYPHOSPHATASE"/>
    <property type="match status" value="1"/>
</dbReference>
<feature type="domain" description="Ppx/GppA phosphatase C-terminal" evidence="3">
    <location>
        <begin position="314"/>
        <end position="418"/>
    </location>
</feature>
<evidence type="ECO:0000313" key="4">
    <source>
        <dbReference type="EMBL" id="MBR0576655.1"/>
    </source>
</evidence>
<dbReference type="Pfam" id="PF02541">
    <property type="entry name" value="Ppx-GppA"/>
    <property type="match status" value="1"/>
</dbReference>
<dbReference type="InterPro" id="IPR003695">
    <property type="entry name" value="Ppx_GppA_N"/>
</dbReference>
<dbReference type="Gene3D" id="3.30.420.150">
    <property type="entry name" value="Exopolyphosphatase. Domain 2"/>
    <property type="match status" value="1"/>
</dbReference>
<proteinExistence type="inferred from homology"/>
<dbReference type="RefSeq" id="WP_211801896.1">
    <property type="nucleotide sequence ID" value="NZ_JAGSCS010000013.1"/>
</dbReference>
<comment type="similarity">
    <text evidence="1">Belongs to the GppA/Ppx family.</text>
</comment>
<dbReference type="PANTHER" id="PTHR30005:SF0">
    <property type="entry name" value="RETROGRADE REGULATION PROTEIN 2"/>
    <property type="match status" value="1"/>
</dbReference>
<dbReference type="SUPFAM" id="SSF53067">
    <property type="entry name" value="Actin-like ATPase domain"/>
    <property type="match status" value="2"/>
</dbReference>
<dbReference type="GO" id="GO:0006357">
    <property type="term" value="P:regulation of transcription by RNA polymerase II"/>
    <property type="evidence" value="ECO:0007669"/>
    <property type="project" value="TreeGrafter"/>
</dbReference>
<dbReference type="AlphaFoldDB" id="A0A941HR51"/>
<dbReference type="Proteomes" id="UP000675379">
    <property type="component" value="Unassembled WGS sequence"/>
</dbReference>
<dbReference type="Pfam" id="PF21447">
    <property type="entry name" value="Ppx-GppA_III"/>
    <property type="match status" value="1"/>
</dbReference>
<evidence type="ECO:0000256" key="1">
    <source>
        <dbReference type="ARBA" id="ARBA00007125"/>
    </source>
</evidence>
<evidence type="ECO:0008006" key="6">
    <source>
        <dbReference type="Google" id="ProtNLM"/>
    </source>
</evidence>
<evidence type="ECO:0000259" key="2">
    <source>
        <dbReference type="Pfam" id="PF02541"/>
    </source>
</evidence>
<dbReference type="Gene3D" id="1.10.3210.10">
    <property type="entry name" value="Hypothetical protein af1432"/>
    <property type="match status" value="1"/>
</dbReference>
<gene>
    <name evidence="4" type="ORF">KCG48_09925</name>
</gene>
<dbReference type="EMBL" id="JAGSCS010000013">
    <property type="protein sequence ID" value="MBR0576655.1"/>
    <property type="molecule type" value="Genomic_DNA"/>
</dbReference>